<sequence>MIKKARTTTTLDENDPNVAAAVAELIESSNSWVAKYRREKALLGMGSFRHICGPTAPIPAKKKQRILEQMDTAERALLMGG</sequence>
<dbReference type="GO" id="GO:0009543">
    <property type="term" value="C:chloroplast thylakoid lumen"/>
    <property type="evidence" value="ECO:0007669"/>
    <property type="project" value="TreeGrafter"/>
</dbReference>
<dbReference type="GO" id="GO:0009523">
    <property type="term" value="C:photosystem II"/>
    <property type="evidence" value="ECO:0007669"/>
    <property type="project" value="InterPro"/>
</dbReference>
<dbReference type="PANTHER" id="PTHR34041">
    <property type="entry name" value="PHOTOSYSTEM II REPAIR PROTEIN PSB27-H1, CHLOROPLASTIC"/>
    <property type="match status" value="1"/>
</dbReference>
<comment type="caution">
    <text evidence="1">The sequence shown here is derived from an EMBL/GenBank/DDBJ whole genome shotgun (WGS) entry which is preliminary data.</text>
</comment>
<dbReference type="InterPro" id="IPR038450">
    <property type="entry name" value="PSII_Psb27_sf"/>
</dbReference>
<accession>A0A2G9FX90</accession>
<dbReference type="AlphaFoldDB" id="A0A2G9FX90"/>
<proteinExistence type="predicted"/>
<evidence type="ECO:0000313" key="1">
    <source>
        <dbReference type="EMBL" id="PIM97680.1"/>
    </source>
</evidence>
<dbReference type="Pfam" id="PF13326">
    <property type="entry name" value="PSII_Pbs27"/>
    <property type="match status" value="1"/>
</dbReference>
<dbReference type="EMBL" id="NKXS01009277">
    <property type="protein sequence ID" value="PIM97680.1"/>
    <property type="molecule type" value="Genomic_DNA"/>
</dbReference>
<gene>
    <name evidence="1" type="ORF">CDL12_29848</name>
</gene>
<dbReference type="GO" id="GO:0010207">
    <property type="term" value="P:photosystem II assembly"/>
    <property type="evidence" value="ECO:0007669"/>
    <property type="project" value="InterPro"/>
</dbReference>
<evidence type="ECO:0000313" key="2">
    <source>
        <dbReference type="Proteomes" id="UP000231279"/>
    </source>
</evidence>
<dbReference type="STRING" id="429701.A0A2G9FX90"/>
<reference evidence="2" key="1">
    <citation type="journal article" date="2018" name="Gigascience">
        <title>Genome assembly of the Pink Ipe (Handroanthus impetiginosus, Bignoniaceae), a highly valued, ecologically keystone Neotropical timber forest tree.</title>
        <authorList>
            <person name="Silva-Junior O.B."/>
            <person name="Grattapaglia D."/>
            <person name="Novaes E."/>
            <person name="Collevatti R.G."/>
        </authorList>
    </citation>
    <scope>NUCLEOTIDE SEQUENCE [LARGE SCALE GENOMIC DNA]</scope>
    <source>
        <strain evidence="2">cv. UFG-1</strain>
    </source>
</reference>
<dbReference type="OrthoDB" id="419533at2759"/>
<protein>
    <submittedName>
        <fullName evidence="1">Uncharacterized protein</fullName>
    </submittedName>
</protein>
<dbReference type="Gene3D" id="1.20.58.810">
    <property type="entry name" value="Photosystem II Pbs27"/>
    <property type="match status" value="1"/>
</dbReference>
<dbReference type="Proteomes" id="UP000231279">
    <property type="component" value="Unassembled WGS sequence"/>
</dbReference>
<keyword evidence="2" id="KW-1185">Reference proteome</keyword>
<organism evidence="1 2">
    <name type="scientific">Handroanthus impetiginosus</name>
    <dbReference type="NCBI Taxonomy" id="429701"/>
    <lineage>
        <taxon>Eukaryota</taxon>
        <taxon>Viridiplantae</taxon>
        <taxon>Streptophyta</taxon>
        <taxon>Embryophyta</taxon>
        <taxon>Tracheophyta</taxon>
        <taxon>Spermatophyta</taxon>
        <taxon>Magnoliopsida</taxon>
        <taxon>eudicotyledons</taxon>
        <taxon>Gunneridae</taxon>
        <taxon>Pentapetalae</taxon>
        <taxon>asterids</taxon>
        <taxon>lamiids</taxon>
        <taxon>Lamiales</taxon>
        <taxon>Bignoniaceae</taxon>
        <taxon>Crescentiina</taxon>
        <taxon>Tabebuia alliance</taxon>
        <taxon>Handroanthus</taxon>
    </lineage>
</organism>
<name>A0A2G9FX90_9LAMI</name>
<dbReference type="GO" id="GO:0010206">
    <property type="term" value="P:photosystem II repair"/>
    <property type="evidence" value="ECO:0007669"/>
    <property type="project" value="InterPro"/>
</dbReference>
<dbReference type="PANTHER" id="PTHR34041:SF1">
    <property type="entry name" value="PHOTOSYSTEM II REPAIR PROTEIN PSB27-H1, CHLOROPLASTIC"/>
    <property type="match status" value="1"/>
</dbReference>
<dbReference type="InterPro" id="IPR025585">
    <property type="entry name" value="PSII_Psb27"/>
</dbReference>